<reference evidence="2" key="1">
    <citation type="submission" date="2016-04" db="EMBL/GenBank/DDBJ databases">
        <authorList>
            <person name="Evans L.H."/>
            <person name="Alamgir A."/>
            <person name="Owens N."/>
            <person name="Weber N.D."/>
            <person name="Virtaneva K."/>
            <person name="Barbian K."/>
            <person name="Babar A."/>
            <person name="Rosenke K."/>
        </authorList>
    </citation>
    <scope>NUCLEOTIDE SEQUENCE</scope>
    <source>
        <strain evidence="2">86-2</strain>
    </source>
</reference>
<feature type="chain" id="PRO_5012035726" description="Lipoprotein" evidence="1">
    <location>
        <begin position="21"/>
        <end position="161"/>
    </location>
</feature>
<feature type="signal peptide" evidence="1">
    <location>
        <begin position="1"/>
        <end position="20"/>
    </location>
</feature>
<accession>A0A212JWR0</accession>
<dbReference type="AlphaFoldDB" id="A0A212JWR0"/>
<evidence type="ECO:0008006" key="3">
    <source>
        <dbReference type="Google" id="ProtNLM"/>
    </source>
</evidence>
<gene>
    <name evidence="2" type="ORF">KL86DYS2_12514</name>
</gene>
<keyword evidence="1" id="KW-0732">Signal</keyword>
<sequence>MKKILLMLCLVALITGCSKDDETSAYSEKQQKALSVFNGSFADYQYSNLGDQSGSNLLGDPDIINFGTQYDEPLELRVDDYMNGSKYMGEAHGECLYRTFVVDEYEDIACYYKVAYDASALTLYRKSNKEQYHHYTLSIDSPTEFKLYQKGLSLPYIFKKQ</sequence>
<name>A0A212JWR0_9BACT</name>
<protein>
    <recommendedName>
        <fullName evidence="3">Lipoprotein</fullName>
    </recommendedName>
</protein>
<dbReference type="RefSeq" id="WP_296950241.1">
    <property type="nucleotide sequence ID" value="NZ_LT599021.1"/>
</dbReference>
<dbReference type="PROSITE" id="PS51257">
    <property type="entry name" value="PROKAR_LIPOPROTEIN"/>
    <property type="match status" value="1"/>
</dbReference>
<organism evidence="2">
    <name type="scientific">uncultured Dysgonomonas sp</name>
    <dbReference type="NCBI Taxonomy" id="206096"/>
    <lineage>
        <taxon>Bacteria</taxon>
        <taxon>Pseudomonadati</taxon>
        <taxon>Bacteroidota</taxon>
        <taxon>Bacteroidia</taxon>
        <taxon>Bacteroidales</taxon>
        <taxon>Dysgonomonadaceae</taxon>
        <taxon>Dysgonomonas</taxon>
        <taxon>environmental samples</taxon>
    </lineage>
</organism>
<dbReference type="EMBL" id="FLUL01000001">
    <property type="protein sequence ID" value="SBW03879.1"/>
    <property type="molecule type" value="Genomic_DNA"/>
</dbReference>
<evidence type="ECO:0000313" key="2">
    <source>
        <dbReference type="EMBL" id="SBW03879.1"/>
    </source>
</evidence>
<evidence type="ECO:0000256" key="1">
    <source>
        <dbReference type="SAM" id="SignalP"/>
    </source>
</evidence>
<proteinExistence type="predicted"/>